<keyword evidence="3" id="KW-0808">Transferase</keyword>
<dbReference type="InterPro" id="IPR032834">
    <property type="entry name" value="NatK-like_C"/>
</dbReference>
<name>A0A8J6J561_9FIRM</name>
<keyword evidence="1" id="KW-1133">Transmembrane helix</keyword>
<keyword evidence="1" id="KW-0472">Membrane</keyword>
<comment type="caution">
    <text evidence="3">The sequence shown here is derived from an EMBL/GenBank/DDBJ whole genome shotgun (WGS) entry which is preliminary data.</text>
</comment>
<proteinExistence type="predicted"/>
<dbReference type="EMBL" id="JACOPQ010000003">
    <property type="protein sequence ID" value="MBC5736372.1"/>
    <property type="molecule type" value="Genomic_DNA"/>
</dbReference>
<evidence type="ECO:0000313" key="3">
    <source>
        <dbReference type="EMBL" id="MBC5736372.1"/>
    </source>
</evidence>
<dbReference type="SUPFAM" id="SSF55874">
    <property type="entry name" value="ATPase domain of HSP90 chaperone/DNA topoisomerase II/histidine kinase"/>
    <property type="match status" value="1"/>
</dbReference>
<evidence type="ECO:0000313" key="4">
    <source>
        <dbReference type="Proteomes" id="UP000607645"/>
    </source>
</evidence>
<dbReference type="Proteomes" id="UP000607645">
    <property type="component" value="Unassembled WGS sequence"/>
</dbReference>
<dbReference type="Pfam" id="PF14501">
    <property type="entry name" value="HATPase_c_5"/>
    <property type="match status" value="1"/>
</dbReference>
<protein>
    <submittedName>
        <fullName evidence="3">Sensor histidine kinase</fullName>
    </submittedName>
</protein>
<dbReference type="GO" id="GO:0016301">
    <property type="term" value="F:kinase activity"/>
    <property type="evidence" value="ECO:0007669"/>
    <property type="project" value="UniProtKB-KW"/>
</dbReference>
<dbReference type="RefSeq" id="WP_155147946.1">
    <property type="nucleotide sequence ID" value="NZ_JACOPQ010000003.1"/>
</dbReference>
<sequence length="419" mass="47416">MSEAASFLFDRSIFTVNLLIICVLFLIPLEKRRRFPLRLAAGAALCIALSLLFPHTNLKYIVELAAAGAFVYSVCAVSPQDAAYCAVCAYATQHFAHALYLFLFRADRGAPQLSLPYLLCCAGPYVLFYFLFARKLPENGHYHVDIKFSLVSTALVLVFALWLSDVAGSYFALDSSPLYYVCKAYAMLCCFFVLWVQVAHRQKLRIQREFDLQQQLWSKQKAQYELSRTNIDLINRKCHDLKHQVAALRTVVPDDEREKYLAEIENSIQIYDSTIETGSEVLDTVLTEKSLYCEQHRISMTCVADGSKLGFLDAVDVYTIFGNALDNAIESVSAVDDPARRLISVSVWSRSDLLLIQFENYYEGALSFRDGVPVTTKEDTDYHGFGLKSIRYAVEKYDGCMGIYPDNQLFLLRISIPIP</sequence>
<organism evidence="3 4">
    <name type="scientific">Lawsonibacter faecis</name>
    <dbReference type="NCBI Taxonomy" id="2763052"/>
    <lineage>
        <taxon>Bacteria</taxon>
        <taxon>Bacillati</taxon>
        <taxon>Bacillota</taxon>
        <taxon>Clostridia</taxon>
        <taxon>Eubacteriales</taxon>
        <taxon>Oscillospiraceae</taxon>
        <taxon>Lawsonibacter</taxon>
    </lineage>
</organism>
<dbReference type="InterPro" id="IPR036890">
    <property type="entry name" value="HATPase_C_sf"/>
</dbReference>
<feature type="transmembrane region" description="Helical" evidence="1">
    <location>
        <begin position="12"/>
        <end position="29"/>
    </location>
</feature>
<dbReference type="AlphaFoldDB" id="A0A8J6J561"/>
<keyword evidence="3" id="KW-0418">Kinase</keyword>
<dbReference type="Gene3D" id="3.30.565.10">
    <property type="entry name" value="Histidine kinase-like ATPase, C-terminal domain"/>
    <property type="match status" value="1"/>
</dbReference>
<evidence type="ECO:0000259" key="2">
    <source>
        <dbReference type="Pfam" id="PF14501"/>
    </source>
</evidence>
<keyword evidence="4" id="KW-1185">Reference proteome</keyword>
<feature type="transmembrane region" description="Helical" evidence="1">
    <location>
        <begin position="178"/>
        <end position="198"/>
    </location>
</feature>
<keyword evidence="1" id="KW-0812">Transmembrane</keyword>
<feature type="transmembrane region" description="Helical" evidence="1">
    <location>
        <begin position="36"/>
        <end position="54"/>
    </location>
</feature>
<feature type="domain" description="Sensor histidine kinase NatK-like C-terminal" evidence="2">
    <location>
        <begin position="313"/>
        <end position="417"/>
    </location>
</feature>
<dbReference type="PANTHER" id="PTHR40448">
    <property type="entry name" value="TWO-COMPONENT SENSOR HISTIDINE KINASE"/>
    <property type="match status" value="1"/>
</dbReference>
<feature type="transmembrane region" description="Helical" evidence="1">
    <location>
        <begin position="115"/>
        <end position="132"/>
    </location>
</feature>
<dbReference type="GO" id="GO:0042802">
    <property type="term" value="F:identical protein binding"/>
    <property type="evidence" value="ECO:0007669"/>
    <property type="project" value="TreeGrafter"/>
</dbReference>
<gene>
    <name evidence="3" type="ORF">H8S62_05035</name>
</gene>
<feature type="transmembrane region" description="Helical" evidence="1">
    <location>
        <begin position="84"/>
        <end position="103"/>
    </location>
</feature>
<evidence type="ECO:0000256" key="1">
    <source>
        <dbReference type="SAM" id="Phobius"/>
    </source>
</evidence>
<feature type="transmembrane region" description="Helical" evidence="1">
    <location>
        <begin position="144"/>
        <end position="163"/>
    </location>
</feature>
<reference evidence="3" key="1">
    <citation type="submission" date="2020-08" db="EMBL/GenBank/DDBJ databases">
        <title>Genome public.</title>
        <authorList>
            <person name="Liu C."/>
            <person name="Sun Q."/>
        </authorList>
    </citation>
    <scope>NUCLEOTIDE SEQUENCE</scope>
    <source>
        <strain evidence="3">NSJ-52</strain>
    </source>
</reference>
<accession>A0A8J6J561</accession>
<dbReference type="CDD" id="cd16935">
    <property type="entry name" value="HATPase_AgrC-ComD-like"/>
    <property type="match status" value="1"/>
</dbReference>
<dbReference type="PANTHER" id="PTHR40448:SF1">
    <property type="entry name" value="TWO-COMPONENT SENSOR HISTIDINE KINASE"/>
    <property type="match status" value="1"/>
</dbReference>